<name>A0A6A4IR71_9AGAR</name>
<organism evidence="2 3">
    <name type="scientific">Gymnopus androsaceus JB14</name>
    <dbReference type="NCBI Taxonomy" id="1447944"/>
    <lineage>
        <taxon>Eukaryota</taxon>
        <taxon>Fungi</taxon>
        <taxon>Dikarya</taxon>
        <taxon>Basidiomycota</taxon>
        <taxon>Agaricomycotina</taxon>
        <taxon>Agaricomycetes</taxon>
        <taxon>Agaricomycetidae</taxon>
        <taxon>Agaricales</taxon>
        <taxon>Marasmiineae</taxon>
        <taxon>Omphalotaceae</taxon>
        <taxon>Gymnopus</taxon>
    </lineage>
</organism>
<keyword evidence="1" id="KW-1133">Transmembrane helix</keyword>
<keyword evidence="1" id="KW-0472">Membrane</keyword>
<keyword evidence="3" id="KW-1185">Reference proteome</keyword>
<dbReference type="Proteomes" id="UP000799118">
    <property type="component" value="Unassembled WGS sequence"/>
</dbReference>
<proteinExistence type="predicted"/>
<evidence type="ECO:0000256" key="1">
    <source>
        <dbReference type="SAM" id="Phobius"/>
    </source>
</evidence>
<feature type="transmembrane region" description="Helical" evidence="1">
    <location>
        <begin position="442"/>
        <end position="470"/>
    </location>
</feature>
<gene>
    <name evidence="2" type="ORF">BT96DRAFT_982979</name>
</gene>
<dbReference type="EMBL" id="ML769383">
    <property type="protein sequence ID" value="KAE9411208.1"/>
    <property type="molecule type" value="Genomic_DNA"/>
</dbReference>
<accession>A0A6A4IR71</accession>
<dbReference type="OrthoDB" id="5319015at2759"/>
<reference evidence="2" key="1">
    <citation type="journal article" date="2019" name="Environ. Microbiol.">
        <title>Fungal ecological strategies reflected in gene transcription - a case study of two litter decomposers.</title>
        <authorList>
            <person name="Barbi F."/>
            <person name="Kohler A."/>
            <person name="Barry K."/>
            <person name="Baskaran P."/>
            <person name="Daum C."/>
            <person name="Fauchery L."/>
            <person name="Ihrmark K."/>
            <person name="Kuo A."/>
            <person name="LaButti K."/>
            <person name="Lipzen A."/>
            <person name="Morin E."/>
            <person name="Grigoriev I.V."/>
            <person name="Henrissat B."/>
            <person name="Lindahl B."/>
            <person name="Martin F."/>
        </authorList>
    </citation>
    <scope>NUCLEOTIDE SEQUENCE</scope>
    <source>
        <strain evidence="2">JB14</strain>
    </source>
</reference>
<dbReference type="PANTHER" id="PTHR38644">
    <property type="entry name" value="EXPRESSED PROTEIN"/>
    <property type="match status" value="1"/>
</dbReference>
<dbReference type="AlphaFoldDB" id="A0A6A4IR71"/>
<protein>
    <recommendedName>
        <fullName evidence="4">Transmembrane protein</fullName>
    </recommendedName>
</protein>
<evidence type="ECO:0008006" key="4">
    <source>
        <dbReference type="Google" id="ProtNLM"/>
    </source>
</evidence>
<dbReference type="PANTHER" id="PTHR38644:SF1">
    <property type="entry name" value="EXPRESSED PROTEIN"/>
    <property type="match status" value="1"/>
</dbReference>
<keyword evidence="1" id="KW-0812">Transmembrane</keyword>
<feature type="transmembrane region" description="Helical" evidence="1">
    <location>
        <begin position="413"/>
        <end position="436"/>
    </location>
</feature>
<evidence type="ECO:0000313" key="3">
    <source>
        <dbReference type="Proteomes" id="UP000799118"/>
    </source>
</evidence>
<sequence>MLAAWKANRQLPNVRSFSSKASLLTILHKTSNLLPRILPNSTSWIEPSSSSPPPARILICGTDKYAATEELVTALLEQPFLSDDSINRSLQTRWEARKDRKITIAYGKDVKWQGSTLFIPSSFLRQFPFPIEIEEYAAEYSPESLPEATWTTDVPLILCNPLTTRLSSLRLPSENPNARLVVTGNSLVPDGNPPNTLFIDPLRAINGLAAVRTDPTSPLNIQRYQDDYVRSRVPTLASHIKQSLLTPSDTSSPLELLQTRRREADEALVETTALSELVKETYIMERAQVLGVSDSSKEESLVTKAMTSSSRKMQAHMNRLSWLKMISRVDEINLVVNRLVDDVWCKDLEHQLIFQSGRLTSVQYSLYRENLHQIIESPSWPLKPNTLTSPIHKRRLQIAEYPTTRLHLAGQQAVIGMGASCLSGIGIAWTGWLGWLTGSGEGLLGIVAVDATTSIGLGMLTAVAGIRWGVGRWEKAKKMWWADWNRIGEGLERDLVASLDHALKHHVCAYPLKAHEGVSELAPKRLEEIVELRSELESIRKDFDKFKDV</sequence>
<evidence type="ECO:0000313" key="2">
    <source>
        <dbReference type="EMBL" id="KAE9411208.1"/>
    </source>
</evidence>